<feature type="domain" description="Tetrapyrrole methylase" evidence="9">
    <location>
        <begin position="23"/>
        <end position="230"/>
    </location>
</feature>
<evidence type="ECO:0000256" key="2">
    <source>
        <dbReference type="ARBA" id="ARBA00012162"/>
    </source>
</evidence>
<dbReference type="Proteomes" id="UP000509302">
    <property type="component" value="Chromosome"/>
</dbReference>
<dbReference type="PANTHER" id="PTHR45790:SF3">
    <property type="entry name" value="S-ADENOSYL-L-METHIONINE-DEPENDENT UROPORPHYRINOGEN III METHYLTRANSFERASE, CHLOROPLASTIC"/>
    <property type="match status" value="1"/>
</dbReference>
<dbReference type="EC" id="2.1.1.107" evidence="2"/>
<dbReference type="GO" id="GO:0032259">
    <property type="term" value="P:methylation"/>
    <property type="evidence" value="ECO:0007669"/>
    <property type="project" value="UniProtKB-KW"/>
</dbReference>
<dbReference type="GO" id="GO:0004851">
    <property type="term" value="F:uroporphyrin-III C-methyltransferase activity"/>
    <property type="evidence" value="ECO:0007669"/>
    <property type="project" value="UniProtKB-EC"/>
</dbReference>
<organism evidence="10 11">
    <name type="scientific">Costertonia aggregata</name>
    <dbReference type="NCBI Taxonomy" id="343403"/>
    <lineage>
        <taxon>Bacteria</taxon>
        <taxon>Pseudomonadati</taxon>
        <taxon>Bacteroidota</taxon>
        <taxon>Flavobacteriia</taxon>
        <taxon>Flavobacteriales</taxon>
        <taxon>Flavobacteriaceae</taxon>
        <taxon>Costertonia</taxon>
    </lineage>
</organism>
<dbReference type="CDD" id="cd11642">
    <property type="entry name" value="SUMT"/>
    <property type="match status" value="1"/>
</dbReference>
<evidence type="ECO:0000256" key="4">
    <source>
        <dbReference type="ARBA" id="ARBA00022679"/>
    </source>
</evidence>
<dbReference type="InterPro" id="IPR006366">
    <property type="entry name" value="CobA/CysG_C"/>
</dbReference>
<dbReference type="EMBL" id="CP058595">
    <property type="protein sequence ID" value="QLG44448.1"/>
    <property type="molecule type" value="Genomic_DNA"/>
</dbReference>
<dbReference type="GO" id="GO:0019354">
    <property type="term" value="P:siroheme biosynthetic process"/>
    <property type="evidence" value="ECO:0007669"/>
    <property type="project" value="InterPro"/>
</dbReference>
<dbReference type="InterPro" id="IPR000878">
    <property type="entry name" value="4pyrrol_Mease"/>
</dbReference>
<keyword evidence="6" id="KW-0627">Porphyrin biosynthesis</keyword>
<comment type="pathway">
    <text evidence="7">Porphyrin-containing compound metabolism; siroheme biosynthesis; precorrin-2 from uroporphyrinogen III: step 1/1.</text>
</comment>
<sequence length="304" mass="33310">MKEILKNLETISEIERSRSRRLLTVIGAGPGDVELITLKAIKALQKADVVLYDALIDTQLLEYAPQAEHIFVGKRRGCYSYQQEQINELIVQRAKQGKHVVRLKGGDPFVFGRGAEEMEYAAAHGLEVAIVPGISSCLSVPAAQNIPVTKRGSAESFWVITGTTKEHKLSNDVRLAAKSSATVVILMGMSKLSQIVTLFKKEGKSKTPIAIIQNGTRENEKVGVGTIDSIEREVERKELANPAIIIIGEVVRHRDIISDLQGGLIRRQHLESQSSEDLQGVVAAAERSRSQSNLLVGLTEKIES</sequence>
<name>A0A7H9ALX4_9FLAO</name>
<reference evidence="10 11" key="1">
    <citation type="journal article" date="2006" name="Int. J. Syst. Evol. Microbiol.">
        <title>Costertonia aggregata gen. nov., sp. nov., a mesophilic marine bacterium of the family Flavobacteriaceae, isolated from a mature biofilm.</title>
        <authorList>
            <person name="Kwon K.K."/>
            <person name="Lee Y.K."/>
            <person name="Lee H.K."/>
        </authorList>
    </citation>
    <scope>NUCLEOTIDE SEQUENCE [LARGE SCALE GENOMIC DNA]</scope>
    <source>
        <strain evidence="10 11">KCCM 42265</strain>
    </source>
</reference>
<dbReference type="FunFam" id="3.40.1010.10:FF:000001">
    <property type="entry name" value="Siroheme synthase"/>
    <property type="match status" value="1"/>
</dbReference>
<accession>A0A7H9ALX4</accession>
<evidence type="ECO:0000259" key="9">
    <source>
        <dbReference type="Pfam" id="PF00590"/>
    </source>
</evidence>
<dbReference type="Gene3D" id="3.40.1010.10">
    <property type="entry name" value="Cobalt-precorrin-4 Transmethylase, Domain 1"/>
    <property type="match status" value="1"/>
</dbReference>
<dbReference type="PROSITE" id="PS00839">
    <property type="entry name" value="SUMT_1"/>
    <property type="match status" value="1"/>
</dbReference>
<evidence type="ECO:0000313" key="11">
    <source>
        <dbReference type="Proteomes" id="UP000509302"/>
    </source>
</evidence>
<proteinExistence type="inferred from homology"/>
<dbReference type="SUPFAM" id="SSF53790">
    <property type="entry name" value="Tetrapyrrole methylase"/>
    <property type="match status" value="1"/>
</dbReference>
<dbReference type="PANTHER" id="PTHR45790">
    <property type="entry name" value="SIROHEME SYNTHASE-RELATED"/>
    <property type="match status" value="1"/>
</dbReference>
<evidence type="ECO:0000256" key="5">
    <source>
        <dbReference type="ARBA" id="ARBA00022691"/>
    </source>
</evidence>
<evidence type="ECO:0000256" key="3">
    <source>
        <dbReference type="ARBA" id="ARBA00022603"/>
    </source>
</evidence>
<dbReference type="NCBIfam" id="TIGR01469">
    <property type="entry name" value="cobA_cysG_Cterm"/>
    <property type="match status" value="1"/>
</dbReference>
<dbReference type="InterPro" id="IPR003043">
    <property type="entry name" value="Uropor_MeTrfase_CS"/>
</dbReference>
<keyword evidence="11" id="KW-1185">Reference proteome</keyword>
<evidence type="ECO:0000313" key="10">
    <source>
        <dbReference type="EMBL" id="QLG44448.1"/>
    </source>
</evidence>
<dbReference type="PROSITE" id="PS00840">
    <property type="entry name" value="SUMT_2"/>
    <property type="match status" value="1"/>
</dbReference>
<dbReference type="KEGG" id="cagg:HYG79_03500"/>
<evidence type="ECO:0000256" key="1">
    <source>
        <dbReference type="ARBA" id="ARBA00005879"/>
    </source>
</evidence>
<gene>
    <name evidence="10" type="primary">cobA</name>
    <name evidence="10" type="ORF">HYG79_03500</name>
</gene>
<dbReference type="RefSeq" id="WP_179240782.1">
    <property type="nucleotide sequence ID" value="NZ_CP058595.1"/>
</dbReference>
<evidence type="ECO:0000256" key="8">
    <source>
        <dbReference type="RuleBase" id="RU003960"/>
    </source>
</evidence>
<dbReference type="AlphaFoldDB" id="A0A7H9ALX4"/>
<dbReference type="InterPro" id="IPR014777">
    <property type="entry name" value="4pyrrole_Mease_sub1"/>
</dbReference>
<dbReference type="InterPro" id="IPR035996">
    <property type="entry name" value="4pyrrol_Methylase_sf"/>
</dbReference>
<dbReference type="Gene3D" id="3.30.950.10">
    <property type="entry name" value="Methyltransferase, Cobalt-precorrin-4 Transmethylase, Domain 2"/>
    <property type="match status" value="1"/>
</dbReference>
<dbReference type="NCBIfam" id="NF004790">
    <property type="entry name" value="PRK06136.1"/>
    <property type="match status" value="1"/>
</dbReference>
<keyword evidence="4 8" id="KW-0808">Transferase</keyword>
<protein>
    <recommendedName>
        <fullName evidence="2">uroporphyrinogen-III C-methyltransferase</fullName>
        <ecNumber evidence="2">2.1.1.107</ecNumber>
    </recommendedName>
</protein>
<evidence type="ECO:0000256" key="6">
    <source>
        <dbReference type="ARBA" id="ARBA00023244"/>
    </source>
</evidence>
<dbReference type="InterPro" id="IPR014776">
    <property type="entry name" value="4pyrrole_Mease_sub2"/>
</dbReference>
<dbReference type="InterPro" id="IPR050161">
    <property type="entry name" value="Siro_Cobalamin_biosynth"/>
</dbReference>
<evidence type="ECO:0000256" key="7">
    <source>
        <dbReference type="ARBA" id="ARBA00025705"/>
    </source>
</evidence>
<keyword evidence="5" id="KW-0949">S-adenosyl-L-methionine</keyword>
<comment type="similarity">
    <text evidence="1 8">Belongs to the precorrin methyltransferase family.</text>
</comment>
<dbReference type="Pfam" id="PF00590">
    <property type="entry name" value="TP_methylase"/>
    <property type="match status" value="1"/>
</dbReference>
<keyword evidence="3 8" id="KW-0489">Methyltransferase</keyword>